<reference evidence="1 2" key="1">
    <citation type="journal article" date="2010" name="Stand. Genomic Sci.">
        <title>Complete genome sequence of Planctomyces limnophilus type strain (Mu 290).</title>
        <authorList>
            <person name="Labutti K."/>
            <person name="Sikorski J."/>
            <person name="Schneider S."/>
            <person name="Nolan M."/>
            <person name="Lucas S."/>
            <person name="Glavina Del Rio T."/>
            <person name="Tice H."/>
            <person name="Cheng J.F."/>
            <person name="Goodwin L."/>
            <person name="Pitluck S."/>
            <person name="Liolios K."/>
            <person name="Ivanova N."/>
            <person name="Mavromatis K."/>
            <person name="Mikhailova N."/>
            <person name="Pati A."/>
            <person name="Chen A."/>
            <person name="Palaniappan K."/>
            <person name="Land M."/>
            <person name="Hauser L."/>
            <person name="Chang Y.J."/>
            <person name="Jeffries C.D."/>
            <person name="Tindall B.J."/>
            <person name="Rohde M."/>
            <person name="Goker M."/>
            <person name="Woyke T."/>
            <person name="Bristow J."/>
            <person name="Eisen J.A."/>
            <person name="Markowitz V."/>
            <person name="Hugenholtz P."/>
            <person name="Kyrpides N.C."/>
            <person name="Klenk H.P."/>
            <person name="Lapidus A."/>
        </authorList>
    </citation>
    <scope>NUCLEOTIDE SEQUENCE [LARGE SCALE GENOMIC DNA]</scope>
    <source>
        <strain evidence="2">ATCC 43296 / DSM 3776 / IFAM 1008 / 290</strain>
    </source>
</reference>
<dbReference type="AlphaFoldDB" id="D5SQM4"/>
<dbReference type="Proteomes" id="UP000002220">
    <property type="component" value="Chromosome"/>
</dbReference>
<evidence type="ECO:0008006" key="3">
    <source>
        <dbReference type="Google" id="ProtNLM"/>
    </source>
</evidence>
<name>D5SQM4_PLAL2</name>
<dbReference type="HOGENOM" id="CLU_392718_0_0_0"/>
<evidence type="ECO:0000313" key="1">
    <source>
        <dbReference type="EMBL" id="ADG68486.1"/>
    </source>
</evidence>
<protein>
    <recommendedName>
        <fullName evidence="3">YD repeat protein</fullName>
    </recommendedName>
</protein>
<dbReference type="KEGG" id="plm:Plim_2663"/>
<proteinExistence type="predicted"/>
<keyword evidence="2" id="KW-1185">Reference proteome</keyword>
<organism evidence="1 2">
    <name type="scientific">Planctopirus limnophila (strain ATCC 43296 / DSM 3776 / IFAM 1008 / Mu 290)</name>
    <name type="common">Planctomyces limnophilus</name>
    <dbReference type="NCBI Taxonomy" id="521674"/>
    <lineage>
        <taxon>Bacteria</taxon>
        <taxon>Pseudomonadati</taxon>
        <taxon>Planctomycetota</taxon>
        <taxon>Planctomycetia</taxon>
        <taxon>Planctomycetales</taxon>
        <taxon>Planctomycetaceae</taxon>
        <taxon>Planctopirus</taxon>
    </lineage>
</organism>
<dbReference type="EMBL" id="CP001744">
    <property type="protein sequence ID" value="ADG68486.1"/>
    <property type="molecule type" value="Genomic_DNA"/>
</dbReference>
<sequence>MAQIARLRATCVPAAQEFAPPSTMIFLLFDISAKCFFPPTAGDRSPAVAFDSVAMSNCINQVQMVYDDFGQLITEYQSHDGAVNVLTTPKVQYTYADGSNNSIRQTGLVYPNGRTLTYSYGTANSLDDALSRTVSIIDDDSTHLVDYEYLGRSTFVTSTSPEPGIQWTLVGSSNDPDTGDIYTGLDRFGRVKDNRWHKEGTDLDRIKYGYDRASNRIWRENPVAQSYSAEFDEIYTYDGSHRLKDMARGTLNVGHTALTSQTFGETWNLDATGNWTAHTRDDDGDLTNDLVQARTANEVNEIGTITNSVGSSWAQPAYSPAGNMTTIPQPKDPSKEYLATYDAWNRLVKLEEEVSSTLETVSTYAYDGRKFQITQEEYTDGTIEETRHLYYNSGWQNLEDRLGTAPDSEAPHQHHIWGLRYIDNCLLRDRSTDSTLDERLYTLQDANWNVDAIVNGNGDTQEHYNYSLYGKITTLDDSFVHASPSRAWTILYCGYKAIKSQVMYMVRHRTLISTLGLWVSRDPIFRLINEQVRLIVEPGFTPLYSYASSKPLNHTDPSGLREIPCTGTPCHNYCPGSGRGPQVSNEYCSYLAWINGNCCTQIKIDLGKQCCESKGEVLNTCTWDRTGMATGLTIWTCKKPKWKGTTKANGCCKPGCGIFSATGDTKESCEAAAEKKCRNAGCHTPGEKPWNCKCSHTHCHPQ</sequence>
<dbReference type="eggNOG" id="COG3209">
    <property type="taxonomic scope" value="Bacteria"/>
</dbReference>
<evidence type="ECO:0000313" key="2">
    <source>
        <dbReference type="Proteomes" id="UP000002220"/>
    </source>
</evidence>
<dbReference type="Gene3D" id="2.180.10.10">
    <property type="entry name" value="RHS repeat-associated core"/>
    <property type="match status" value="1"/>
</dbReference>
<accession>D5SQM4</accession>
<dbReference type="STRING" id="521674.Plim_2663"/>
<gene>
    <name evidence="1" type="ordered locus">Plim_2663</name>
</gene>